<gene>
    <name evidence="1" type="ORF">ENW73_00525</name>
</gene>
<dbReference type="AlphaFoldDB" id="A0A7C6EBJ1"/>
<dbReference type="EMBL" id="DTLI01000016">
    <property type="protein sequence ID" value="HHS51339.1"/>
    <property type="molecule type" value="Genomic_DNA"/>
</dbReference>
<sequence>MLSVKEAKFGLADTGIITDNLLISAITKPPVPQITQNMAIPYTPKISVTNEIKIKRACGKIELDFINTDVNSSHIIYYQIYVDHQLLIDRSAGFEIPADSQFTKTELIFQNDPPDENLQIDFYFWADEANQIQLNGHRVRCGFGSELAAAAAIKIEKEGYQAIYAEFASTGASYTYYLKAFNSGITLDTGNDPLSIEGLLPYSEFYFTPLENEIVYLTGISLI</sequence>
<accession>A0A7C6EBJ1</accession>
<name>A0A7C6EBJ1_UNCW3</name>
<evidence type="ECO:0000313" key="1">
    <source>
        <dbReference type="EMBL" id="HHS51339.1"/>
    </source>
</evidence>
<reference evidence="1" key="1">
    <citation type="journal article" date="2020" name="mSystems">
        <title>Genome- and Community-Level Interaction Insights into Carbon Utilization and Element Cycling Functions of Hydrothermarchaeota in Hydrothermal Sediment.</title>
        <authorList>
            <person name="Zhou Z."/>
            <person name="Liu Y."/>
            <person name="Xu W."/>
            <person name="Pan J."/>
            <person name="Luo Z.H."/>
            <person name="Li M."/>
        </authorList>
    </citation>
    <scope>NUCLEOTIDE SEQUENCE [LARGE SCALE GENOMIC DNA]</scope>
    <source>
        <strain evidence="1">SpSt-876</strain>
    </source>
</reference>
<proteinExistence type="predicted"/>
<organism evidence="1">
    <name type="scientific">candidate division WOR-3 bacterium</name>
    <dbReference type="NCBI Taxonomy" id="2052148"/>
    <lineage>
        <taxon>Bacteria</taxon>
        <taxon>Bacteria division WOR-3</taxon>
    </lineage>
</organism>
<comment type="caution">
    <text evidence="1">The sequence shown here is derived from an EMBL/GenBank/DDBJ whole genome shotgun (WGS) entry which is preliminary data.</text>
</comment>
<protein>
    <submittedName>
        <fullName evidence="1">Uncharacterized protein</fullName>
    </submittedName>
</protein>